<evidence type="ECO:0000256" key="1">
    <source>
        <dbReference type="ARBA" id="ARBA00022450"/>
    </source>
</evidence>
<dbReference type="Gene3D" id="1.10.1200.10">
    <property type="entry name" value="ACP-like"/>
    <property type="match status" value="3"/>
</dbReference>
<dbReference type="SUPFAM" id="SSF56801">
    <property type="entry name" value="Acetyl-CoA synthetase-like"/>
    <property type="match status" value="3"/>
</dbReference>
<evidence type="ECO:0000313" key="5">
    <source>
        <dbReference type="EMBL" id="MDN3610397.1"/>
    </source>
</evidence>
<evidence type="ECO:0000259" key="4">
    <source>
        <dbReference type="PROSITE" id="PS50075"/>
    </source>
</evidence>
<dbReference type="PANTHER" id="PTHR45527:SF1">
    <property type="entry name" value="FATTY ACID SYNTHASE"/>
    <property type="match status" value="1"/>
</dbReference>
<dbReference type="InterPro" id="IPR000873">
    <property type="entry name" value="AMP-dep_synth/lig_dom"/>
</dbReference>
<feature type="region of interest" description="Disordered" evidence="3">
    <location>
        <begin position="1008"/>
        <end position="1031"/>
    </location>
</feature>
<dbReference type="Pfam" id="PF13193">
    <property type="entry name" value="AMP-binding_C"/>
    <property type="match status" value="1"/>
</dbReference>
<dbReference type="InterPro" id="IPR020806">
    <property type="entry name" value="PKS_PP-bd"/>
</dbReference>
<evidence type="ECO:0000313" key="6">
    <source>
        <dbReference type="Proteomes" id="UP001238540"/>
    </source>
</evidence>
<dbReference type="Gene3D" id="3.30.559.10">
    <property type="entry name" value="Chloramphenicol acetyltransferase-like domain"/>
    <property type="match status" value="3"/>
</dbReference>
<dbReference type="SUPFAM" id="SSF52777">
    <property type="entry name" value="CoA-dependent acyltransferases"/>
    <property type="match status" value="6"/>
</dbReference>
<comment type="caution">
    <text evidence="5">The sequence shown here is derived from an EMBL/GenBank/DDBJ whole genome shotgun (WGS) entry which is preliminary data.</text>
</comment>
<dbReference type="InterPro" id="IPR023213">
    <property type="entry name" value="CAT-like_dom_sf"/>
</dbReference>
<name>A0ABT8BTA6_9VIBR</name>
<dbReference type="Pfam" id="PF00501">
    <property type="entry name" value="AMP-binding"/>
    <property type="match status" value="3"/>
</dbReference>
<dbReference type="Pfam" id="PF00550">
    <property type="entry name" value="PP-binding"/>
    <property type="match status" value="3"/>
</dbReference>
<dbReference type="InterPro" id="IPR001242">
    <property type="entry name" value="Condensation_dom"/>
</dbReference>
<keyword evidence="6" id="KW-1185">Reference proteome</keyword>
<organism evidence="5 6">
    <name type="scientific">Vibrio ostreicida</name>
    <dbReference type="NCBI Taxonomy" id="526588"/>
    <lineage>
        <taxon>Bacteria</taxon>
        <taxon>Pseudomonadati</taxon>
        <taxon>Pseudomonadota</taxon>
        <taxon>Gammaproteobacteria</taxon>
        <taxon>Vibrionales</taxon>
        <taxon>Vibrionaceae</taxon>
        <taxon>Vibrio</taxon>
    </lineage>
</organism>
<dbReference type="NCBIfam" id="TIGR01733">
    <property type="entry name" value="AA-adenyl-dom"/>
    <property type="match status" value="3"/>
</dbReference>
<dbReference type="EMBL" id="JAUFQC010000001">
    <property type="protein sequence ID" value="MDN3610397.1"/>
    <property type="molecule type" value="Genomic_DNA"/>
</dbReference>
<dbReference type="InterPro" id="IPR029058">
    <property type="entry name" value="AB_hydrolase_fold"/>
</dbReference>
<sequence>MANSIKNKLDNLSPEKRALVEKLLAQKKQKQASSRGAVITANKTIRTQAPLSFAQQRLWLLDQLEGGSPHYNIPTALHIKGGLSVDALKQAFYDIVARHSVLRTVFVGQKETATQQVKPLPVDLCFEIKPISEQSDARYVVSDKQSIDQVIANLQPQVDQCAQYCFDLARDTLIRGHLWVINPEHSVLLIVVHHIAADGWSMGVLTEELNHCYQQHIGQLSQPLPPLALQYVDYATWQRDALSGEHLARQLDHWHDHLHGLPALHSLPLDRPRPAMPSYQGQHIQTCIGAAVTQAFKARCAENEATLFMGVYGVLSTLIARYSGESDIVIGTTAANRDQVEVAGLVGFFVNMLVLRQSISDDMSFADLLCESKRVALQAFAHQQTPFEHIVEKLNPSRDLSYHPLFQIMLAVQNNQQAELSMDGLTFSDVNVTANQAKFDLSLNVEEQQGELILDWEFSTDLFDATTIQRMADSFGYLIEAMAQSLDQAVYSTPMLSTEEQQRALASGNQTQQSYPSDKSVASLFEDQVVATPDAPAVTFGDRTLSYRELNQRANYLAAQLQQQGVAEDALVGVYLERSLSMLVALLAVLKSGGAYVPLDPTYPADRIEGMLRHSQPQVVVTTQQRRSDLPESTPCVLIADEVDNAVLAAGQENPKRRHASSHDLAYVIYTSGSTGEPKGIAVENRSVVNFLSSMAREPGIASHDRLLAVTSISFDIHVLELYLPLLSGAHLVLASSADSTNPAGLAELLDKHRITIMQATPSTWQMLLSEHWQADSELRMICGGEAMPNDLKTRLLSSDQHQLWNVYGPTETTVWSSAKALTHEGPITLGNPIANTQFYVLNAHGQLVPDGVPGELFIAGEGLARGYLYREDLTALAFVANPFAPGERMYRTGDRVRRGRNGELEYLGRLDHQVKIRGFRVELGAVDAALQTHSSVRQVLSLVRQSGEDAQLISYVIANESSEVSLPSNSALSATLYTHVKARLPHYMVPSFIVVMASFPLTPNGKIDRKALPQPDSEVSQSHYQAPKTPTEKTLTGLWSSVLNVAEASISRHAHFFEIGGQSLKAIQLLSLIRESLGAEVSMKDIFATPDLSALAGLVDDQLAQGRVTSDALDLPSQRVNRAKPLPLTHMQQRLWFIDQLEGGSCHYNMPLAFEWRGAISDRIMSKTLAALVNRHEILRTCYSMVEGGQAVQQVQSEVERFPIEVLDLSQQSESEQAHSLRQARDNQSEKPFDLGQDLMLRAQVITLTQTHHVMLLTLHHIAADGWSLDILMNEFSSLYCAFEQGKANPLAPLKRQYGDYADWQHHHRDAQLQQRHLKYWQDELEGLPVVHGLPLDYPRPKSQRYSGGVIESAIPSHQVRALKALCQRASVTPFMAVHALLATLIARFSGAHDIAIGTPVANRESPDVANTIGFFANTLVLRCDLSESPHFLALLAQCKDRALGAYEHQQVPFEQLVDLLQPERSLAHSPLFQIMLTLAEDRSRDGDNTLPFEAMDSDQNRRSAKFDLTLHVVHEGEVMTLGWEYASAIFTPASIEHLNQSFLQLLSQIVANPERSVMSLPLVTTEMEQRLVREFNQTQQVFSDTDCLHELIEKQVAKTPNAPAVHFEGTTLSYDGLNRRANVLARKLVESGVGRDSLVGLCSYRSLDMVVALLATLKAGAAYVPLDPDYPSARLEVMIADAAPQIVLTTTELAEQLPQQQGLLCLDTFDYAVNAVGQDNNLSVEGLNSRQLAYVIYTSGSTGQPKGVMNEHQAAVNRIEWMQQAFCLSHEDKVLQKTPFSFDVSVWEFFWPLMVGAQLVVAKPEGHKDVDYLLDTIELNGITTMHFVPPMLAVFIQDGRYQTRTSSLKHVFASGEALPANLVHQWTATHSAGLHNLYGPTEAAIDVSWHACLAHREYQSVPIGKPINNIQLYILNDERQIAPLGVAGELYIGGTGVARGYLNRPELTKERFIPDPFSDQPEHRLYKTGDLARWLENGEVEYLGRLDHQIKIRGFRVELGEIDAQLLAQKEIAESITIDVDGQTRLDRQLVSYLVLNEPVPETAVTGLKHKVMSSIGAVLPSHMLPSALVILEALPLTANGKVNRRALPAPMLSQRKEAYQAPSSEIEKALVPLWSNVLSLEEECIGRASNFFDIGGQSLKAIQLVSLIRQSFEVALTIKDLFNAPTLSALALSIEDAETTGDAVVKATQRSGLLPLSHTQQRLWFIDKMEGRSAHYNLSLSLSAKERIDLNAMTFALMAVVERHEILRTRFVQHEGKGWQTIDPMPATWDITATDVSGEDQATRRKRIAWVADQEANQPFDLENDKMMRAHVIHVSDQESLMVFTFHHIVVDGWSLDIFSQELTSAYQARLLGQPHALLPLEIQYGDYAIWQTQWLQGPFLTRKIAYWKRQLAGLPQVHSLPLDRPRPLVQSYRGGLVSAQLSEPASQRLKSLCREHNATLFMGLHAALSVLLSRWSGEEDIVIGTPVANRDQAEIANVIGFFANTLILRCDLSEAPSFKQLLEQCKTAALDAYQHQQVPFEQLVDVLQPERSLSHHPLFQVMLSMAGQTALAESDHTPQFSSVDLSNHQQRTAKFDLTLHAAEENGKVILGWEFCQDLFDTTTIERMSQAFVLLVEGMLEAPDKPVMSVPMLNQDQRQRLLIDYNQTEQECASPANFLSMFEAQARLTPDRPAVTCGEQSLSYSELNKKATMLAYGLRQHGVKDQCLVGIYLSRSVDMLVAMLAIGKSGGAYVPLDPNYPSERIGHVLEDAQPHLVLTRSALQDQLPDENKVRCLEALLASGPAQGVLEPRKEDELAYVIYTSGSTGKPKGIAIEHGALVNFLLSMQKQPGLQAQDALLAVTSMSFDIHTLELFLPLITGAHIVMADSDQVRDPYALARLLDQHKISAMQATPATWQMLLNIGWQPPLSLTMMCGGEAMSASLKQGLIVTDQHNLWDMYGPTETSVWSAVRKVMRTDEAAVIGGPIDNTQFYVLNAMMEPVAEGVPGELYIGGKGLARHYLNRPDLTEGAFVANPFGEPHTRLYKTGDQVRWLGPNALAYMGRLDNQVKIRGFRIELGDIETALLQDARVSEAVTCVHSHGVTHSPSLVSYVVLSCAGTKEDRAKVIAQMHQDLQSRLPAYMLPCAIEVLSDLPLTPNGKVDRKALPEPSWALTSEDFVEPESDTERQLAEIWQGLLGHRTSISREANFFDVGGQSLLIVSLVNQVEQLMKVKLAVKDVFAAPTLAQQAQRIEALAHSTLNSQERIGRVTFSEGAQRALYCFPGLGGMSIGFSALAQALTGEVNVIAYDAPGMWDSRDEADDFDAMVTGYVEDIQTDVVKGPLWLMGHSFGGRVAYEVARQLEALGWDVRLFLLDVILTNEALPADETPHTEQEMKSTFVAGLCDWLGIPVPEMPDSEAFDLAQATHDVTQKLQAMGLGSAQGLSLEQVWSVYQRQSSMNTGYCPRGKFNGPVSLLYCDELRPFLDRVHAQYQAWCSHTITAQSVSGEHNSMLKRPHVNDIASAVLKQINE</sequence>
<evidence type="ECO:0000256" key="3">
    <source>
        <dbReference type="SAM" id="MobiDB-lite"/>
    </source>
</evidence>
<evidence type="ECO:0000256" key="2">
    <source>
        <dbReference type="ARBA" id="ARBA00022553"/>
    </source>
</evidence>
<dbReference type="InterPro" id="IPR036736">
    <property type="entry name" value="ACP-like_sf"/>
</dbReference>
<feature type="domain" description="Carrier" evidence="4">
    <location>
        <begin position="2104"/>
        <end position="2181"/>
    </location>
</feature>
<dbReference type="NCBIfam" id="NF003417">
    <property type="entry name" value="PRK04813.1"/>
    <property type="match status" value="3"/>
</dbReference>
<feature type="domain" description="Carrier" evidence="4">
    <location>
        <begin position="3164"/>
        <end position="3240"/>
    </location>
</feature>
<dbReference type="InterPro" id="IPR025110">
    <property type="entry name" value="AMP-bd_C"/>
</dbReference>
<dbReference type="InterPro" id="IPR045851">
    <property type="entry name" value="AMP-bd_C_sf"/>
</dbReference>
<dbReference type="CDD" id="cd12116">
    <property type="entry name" value="A_NRPS_Ta1_like"/>
    <property type="match status" value="2"/>
</dbReference>
<feature type="domain" description="Carrier" evidence="4">
    <location>
        <begin position="1027"/>
        <end position="1104"/>
    </location>
</feature>
<dbReference type="SUPFAM" id="SSF47336">
    <property type="entry name" value="ACP-like"/>
    <property type="match status" value="3"/>
</dbReference>
<dbReference type="InterPro" id="IPR020845">
    <property type="entry name" value="AMP-binding_CS"/>
</dbReference>
<dbReference type="InterPro" id="IPR009081">
    <property type="entry name" value="PP-bd_ACP"/>
</dbReference>
<dbReference type="Gene3D" id="2.30.38.10">
    <property type="entry name" value="Luciferase, Domain 3"/>
    <property type="match status" value="3"/>
</dbReference>
<proteinExistence type="predicted"/>
<protein>
    <submittedName>
        <fullName evidence="5">Non-ribosomal peptide synthetase</fullName>
    </submittedName>
</protein>
<dbReference type="PROSITE" id="PS50075">
    <property type="entry name" value="CARRIER"/>
    <property type="match status" value="3"/>
</dbReference>
<dbReference type="CDD" id="cd17646">
    <property type="entry name" value="A_NRPS_AB3403-like"/>
    <property type="match status" value="1"/>
</dbReference>
<accession>A0ABT8BTA6</accession>
<keyword evidence="1" id="KW-0596">Phosphopantetheine</keyword>
<dbReference type="Gene3D" id="3.40.50.1820">
    <property type="entry name" value="alpha/beta hydrolase"/>
    <property type="match status" value="1"/>
</dbReference>
<dbReference type="Pfam" id="PF00668">
    <property type="entry name" value="Condensation"/>
    <property type="match status" value="3"/>
</dbReference>
<dbReference type="PANTHER" id="PTHR45527">
    <property type="entry name" value="NONRIBOSOMAL PEPTIDE SYNTHETASE"/>
    <property type="match status" value="1"/>
</dbReference>
<dbReference type="Gene3D" id="3.40.50.980">
    <property type="match status" value="6"/>
</dbReference>
<dbReference type="InterPro" id="IPR001031">
    <property type="entry name" value="Thioesterase"/>
</dbReference>
<dbReference type="CDD" id="cd19531">
    <property type="entry name" value="LCL_NRPS-like"/>
    <property type="match status" value="3"/>
</dbReference>
<dbReference type="Gene3D" id="3.30.559.30">
    <property type="entry name" value="Nonribosomal peptide synthetase, condensation domain"/>
    <property type="match status" value="3"/>
</dbReference>
<dbReference type="SMART" id="SM00823">
    <property type="entry name" value="PKS_PP"/>
    <property type="match status" value="3"/>
</dbReference>
<dbReference type="Gene3D" id="3.30.300.30">
    <property type="match status" value="3"/>
</dbReference>
<dbReference type="InterPro" id="IPR010071">
    <property type="entry name" value="AA_adenyl_dom"/>
</dbReference>
<dbReference type="PROSITE" id="PS00455">
    <property type="entry name" value="AMP_BINDING"/>
    <property type="match status" value="3"/>
</dbReference>
<dbReference type="Pfam" id="PF00975">
    <property type="entry name" value="Thioesterase"/>
    <property type="match status" value="1"/>
</dbReference>
<dbReference type="Proteomes" id="UP001238540">
    <property type="component" value="Unassembled WGS sequence"/>
</dbReference>
<keyword evidence="2" id="KW-0597">Phosphoprotein</keyword>
<dbReference type="RefSeq" id="WP_170882054.1">
    <property type="nucleotide sequence ID" value="NZ_JABEYA020000001.1"/>
</dbReference>
<gene>
    <name evidence="5" type="ORF">QWZ16_11845</name>
</gene>
<reference evidence="6" key="1">
    <citation type="journal article" date="2019" name="Int. J. Syst. Evol. Microbiol.">
        <title>The Global Catalogue of Microorganisms (GCM) 10K type strain sequencing project: providing services to taxonomists for standard genome sequencing and annotation.</title>
        <authorList>
            <consortium name="The Broad Institute Genomics Platform"/>
            <consortium name="The Broad Institute Genome Sequencing Center for Infectious Disease"/>
            <person name="Wu L."/>
            <person name="Ma J."/>
        </authorList>
    </citation>
    <scope>NUCLEOTIDE SEQUENCE [LARGE SCALE GENOMIC DNA]</scope>
    <source>
        <strain evidence="6">CECT 7398</strain>
    </source>
</reference>
<dbReference type="SUPFAM" id="SSF53474">
    <property type="entry name" value="alpha/beta-Hydrolases"/>
    <property type="match status" value="1"/>
</dbReference>